<protein>
    <submittedName>
        <fullName evidence="2">Uncharacterized protein</fullName>
    </submittedName>
</protein>
<reference evidence="2" key="3">
    <citation type="journal article" date="2016" name="Genome Announc.">
        <title>Complete Genome Sequences of Four Strains from the 2015-2016 Elizabethkingia anophelis Outbreak.</title>
        <authorList>
            <person name="Nicholson A.C."/>
            <person name="Whitney A.M."/>
            <person name="Emery B.D."/>
            <person name="Bell M.E."/>
            <person name="Gartin J.T."/>
            <person name="Humrighouse B.W."/>
            <person name="Loparev V.N."/>
            <person name="Batra D."/>
            <person name="Sheth M."/>
            <person name="Rowe L.A."/>
            <person name="Juieng P."/>
            <person name="Knipe K."/>
            <person name="Gulvik C."/>
            <person name="McQuiston J.R."/>
        </authorList>
    </citation>
    <scope>NUCLEOTIDE SEQUENCE</scope>
</reference>
<reference evidence="2" key="7">
    <citation type="journal article" date="2017" name="Sci. Rep.">
        <title>Genomic features, phylogenetic relationships, and comparative genomics of Elizabethkingia anophelis strain EM361-97 isolated in Taiwan.</title>
        <authorList>
            <person name="Lin J.N."/>
            <person name="Lai C.H."/>
            <person name="Yang C.H."/>
            <person name="Huang Y.H."/>
            <person name="Lin H.H."/>
        </authorList>
    </citation>
    <scope>NUCLEOTIDE SEQUENCE</scope>
</reference>
<reference evidence="2" key="2">
    <citation type="journal article" date="2014" name="PLoS ONE">
        <title>Insights from the genome annotation of Elizabethkingia anophelis from the malaria vector Anopheles gambiae.</title>
        <authorList>
            <person name="Kukutla P."/>
            <person name="Lindberg B.G."/>
            <person name="Pei D."/>
            <person name="Rayl M."/>
            <person name="Yu W."/>
            <person name="Steritz M."/>
            <person name="Faye I."/>
            <person name="Xu J."/>
        </authorList>
    </citation>
    <scope>NUCLEOTIDE SEQUENCE</scope>
</reference>
<proteinExistence type="predicted"/>
<organism evidence="2">
    <name type="scientific">Elizabethkingia anophelis</name>
    <dbReference type="NCBI Taxonomy" id="1117645"/>
    <lineage>
        <taxon>Bacteria</taxon>
        <taxon>Pseudomonadati</taxon>
        <taxon>Bacteroidota</taxon>
        <taxon>Flavobacteriia</taxon>
        <taxon>Flavobacteriales</taxon>
        <taxon>Weeksellaceae</taxon>
        <taxon>Elizabethkingia</taxon>
    </lineage>
</organism>
<gene>
    <name evidence="1" type="primary">ICEEaIII(13)_0422_36053_36241</name>
</gene>
<reference evidence="2" key="8">
    <citation type="journal article" date="2018" name="J. ISSAAS">
        <title>In Silico Identification of Three Types of Integrative and Conjugative Elements (ICEs) in Elizabethkingia anophelis Strains Isolated from Around the World.</title>
        <authorList>
            <person name="Xu J."/>
            <person name="Pei D."/>
            <person name="Nicholson A."/>
            <person name="Lan Y."/>
            <person name="Xia Q."/>
        </authorList>
    </citation>
    <scope>NUCLEOTIDE SEQUENCE</scope>
</reference>
<evidence type="ECO:0000313" key="1">
    <source>
        <dbReference type="EMBL" id="DAC76067.1"/>
    </source>
</evidence>
<accession>A0A455ZH94</accession>
<dbReference type="EMBL" id="BK010615">
    <property type="protein sequence ID" value="DAC76067.1"/>
    <property type="molecule type" value="Genomic_DNA"/>
</dbReference>
<reference evidence="2" key="1">
    <citation type="journal article" date="2014" name="Genome Biol. Evol.">
        <title>Comparative genomic analysis of malaria mosquito vector-associated novel pathogen Elizabethkingia anophelis.</title>
        <authorList>
            <person name="Teo J."/>
            <person name="Tan S.Y."/>
            <person name="Liu Y."/>
            <person name="Tay M."/>
            <person name="Ding Y."/>
            <person name="Li Y."/>
            <person name="Kjelleberg S."/>
            <person name="Givskov M."/>
            <person name="Lin R.T."/>
            <person name="Yang L."/>
        </authorList>
    </citation>
    <scope>NUCLEOTIDE SEQUENCE</scope>
</reference>
<reference evidence="2" key="4">
    <citation type="journal article" date="2016" name="Sci. Rep.">
        <title>Genomic epidemiology and global diversity of the emerging bacterial pathogen Elizabethkingia anophelis.</title>
        <authorList>
            <person name="Breurec S."/>
            <person name="Criscuolo A."/>
            <person name="Diancourt L."/>
            <person name="Rendueles O."/>
            <person name="Vandenbogaert M."/>
            <person name="Passet V."/>
            <person name="Caro V."/>
            <person name="Rocha E.P."/>
            <person name="Touchon M."/>
            <person name="Brisse S."/>
        </authorList>
    </citation>
    <scope>NUCLEOTIDE SEQUENCE</scope>
</reference>
<dbReference type="AlphaFoldDB" id="A0A455ZH94"/>
<reference evidence="2" key="5">
    <citation type="journal article" date="2017" name="Genome Announc.">
        <title>Complete Circularized Genome Sequences of Four Strains of Elizabethkingia anophelis, Including Two Novel Strains Isolated from Wild-Caught Anopheles sinensis.</title>
        <authorList>
            <person name="Pei D."/>
            <person name="Nicholson A.C."/>
            <person name="Jiang J."/>
            <person name="Chen H."/>
            <person name="Whitney A.M."/>
            <person name="Villarma A."/>
            <person name="Bell M."/>
            <person name="Humrighouse B."/>
            <person name="Rowe L.A."/>
            <person name="Sheth M."/>
            <person name="Batra D."/>
            <person name="Juieng P."/>
            <person name="Loparev V.N."/>
            <person name="McQuiston J.R."/>
            <person name="Lan Y."/>
            <person name="Ma Y."/>
            <person name="Xu J."/>
        </authorList>
    </citation>
    <scope>NUCLEOTIDE SEQUENCE</scope>
</reference>
<evidence type="ECO:0000313" key="2">
    <source>
        <dbReference type="EMBL" id="DAC76130.1"/>
    </source>
</evidence>
<reference evidence="2" key="6">
    <citation type="journal article" date="2017" name="Nat. Commun.">
        <title>Evolutionary dynamics and genomic features of the Elizabethkingia anophelis 2015 to 2016 Wisconsin outbreak strain.</title>
        <authorList>
            <person name="Perrin A."/>
            <person name="Larsonneur E."/>
            <person name="Nicholson A.C."/>
            <person name="Edwards D.J."/>
            <person name="Gundlach K.M."/>
            <person name="Whitney A.M."/>
            <person name="Gulvik C.A."/>
            <person name="Bell M.E."/>
            <person name="Rendueles O."/>
            <person name="Cury J."/>
            <person name="Hugon P."/>
            <person name="Clermont D."/>
            <person name="Enouf V."/>
            <person name="Loparev V."/>
            <person name="Juieng P."/>
            <person name="Monson T."/>
            <person name="Warshauer D."/>
            <person name="Elbadawi L.I."/>
            <person name="Walters M.S."/>
            <person name="Crist M.B."/>
            <person name="Noble-Wang J."/>
            <person name="Borlaug G."/>
            <person name="Rocha E.P.C."/>
            <person name="Criscuolo A."/>
            <person name="Touchon M."/>
            <person name="Davis J.P."/>
            <person name="Holt K.E."/>
            <person name="McQuiston J.R."/>
            <person name="Brisse S."/>
        </authorList>
    </citation>
    <scope>NUCLEOTIDE SEQUENCE</scope>
</reference>
<sequence>MTPPPSFTENNSAKLKSKTKEIEMEKIVKELELFKVKRDKGSLTKADSLRIDYLFNQYQKLK</sequence>
<name>A0A455ZH94_9FLAO</name>
<dbReference type="EMBL" id="BK010616">
    <property type="protein sequence ID" value="DAC76130.1"/>
    <property type="molecule type" value="Genomic_DNA"/>
</dbReference>